<dbReference type="RefSeq" id="XP_002494206.1">
    <property type="nucleotide sequence ID" value="XM_002494161.1"/>
</dbReference>
<dbReference type="PANTHER" id="PTHR12276">
    <property type="entry name" value="EPSIN/ENT-RELATED"/>
    <property type="match status" value="1"/>
</dbReference>
<dbReference type="GO" id="GO:0005886">
    <property type="term" value="C:plasma membrane"/>
    <property type="evidence" value="ECO:0007669"/>
    <property type="project" value="TreeGrafter"/>
</dbReference>
<accession>C4R8V2</accession>
<sequence length="334" mass="37951">MIRQSYLKESPGLGDRVKLIFQNSSNVELRIKHATNNELWGPTADELQYISQHTFDPRKLQTILSVLRKRLLKTKNKQWKSLLKSLTVILFCLQSGSNEFVNYWKRNCYLINTLKEFQYGDQEMQSLNIRNKARYVSYLLTEEEKLASKREDYHKLRTQMTKPGVKKNSQKGYANIDSDDEELTEALDFKLAPRSTKSLDITRSGLPQQYNFENVLSSDEEDGGGEFQGDSVSPIKNSFHSSPRKQRSLLHVIDEGSPSIGPISVQLKRSLTSPTKRHKNAQEVISQPESMTSSNLFSPTHSSASTTSIISPKPQAAMIPSLNPNNPFYTDTNS</sequence>
<evidence type="ECO:0000313" key="3">
    <source>
        <dbReference type="EMBL" id="CAY72027.1"/>
    </source>
</evidence>
<dbReference type="GO" id="GO:0030276">
    <property type="term" value="F:clathrin binding"/>
    <property type="evidence" value="ECO:0007669"/>
    <property type="project" value="TreeGrafter"/>
</dbReference>
<protein>
    <submittedName>
        <fullName evidence="3">Protein containing an N-terminal epsin-like domain</fullName>
    </submittedName>
</protein>
<dbReference type="AlphaFoldDB" id="C4R8V2"/>
<dbReference type="SMR" id="C4R8V2"/>
<reference evidence="3 4" key="1">
    <citation type="journal article" date="2009" name="Nat. Biotechnol.">
        <title>Genome sequence of the recombinant protein production host Pichia pastoris.</title>
        <authorList>
            <person name="De Schutter K."/>
            <person name="Lin Y.C."/>
            <person name="Tiels P."/>
            <person name="Van Hecke A."/>
            <person name="Glinka S."/>
            <person name="Weber-Lehmann J."/>
            <person name="Rouze P."/>
            <person name="Van de Peer Y."/>
            <person name="Callewaert N."/>
        </authorList>
    </citation>
    <scope>NUCLEOTIDE SEQUENCE [LARGE SCALE GENOMIC DNA]</scope>
    <source>
        <strain evidence="4">GS115 / ATCC 20864</strain>
    </source>
</reference>
<feature type="region of interest" description="Disordered" evidence="1">
    <location>
        <begin position="270"/>
        <end position="334"/>
    </location>
</feature>
<dbReference type="InParanoid" id="C4R8V2"/>
<dbReference type="PANTHER" id="PTHR12276:SF110">
    <property type="entry name" value="EPSIN-1-RELATED"/>
    <property type="match status" value="1"/>
</dbReference>
<dbReference type="GO" id="GO:0006897">
    <property type="term" value="P:endocytosis"/>
    <property type="evidence" value="ECO:0007669"/>
    <property type="project" value="TreeGrafter"/>
</dbReference>
<dbReference type="SMART" id="SM00273">
    <property type="entry name" value="ENTH"/>
    <property type="match status" value="1"/>
</dbReference>
<dbReference type="EMBL" id="FN392322">
    <property type="protein sequence ID" value="CAY72027.1"/>
    <property type="molecule type" value="Genomic_DNA"/>
</dbReference>
<feature type="compositionally biased region" description="Polar residues" evidence="1">
    <location>
        <begin position="322"/>
        <end position="334"/>
    </location>
</feature>
<dbReference type="GO" id="GO:0030125">
    <property type="term" value="C:clathrin vesicle coat"/>
    <property type="evidence" value="ECO:0007669"/>
    <property type="project" value="TreeGrafter"/>
</dbReference>
<evidence type="ECO:0000256" key="1">
    <source>
        <dbReference type="SAM" id="MobiDB-lite"/>
    </source>
</evidence>
<dbReference type="eggNOG" id="KOG2056">
    <property type="taxonomic scope" value="Eukaryota"/>
</dbReference>
<dbReference type="GO" id="GO:0005543">
    <property type="term" value="F:phospholipid binding"/>
    <property type="evidence" value="ECO:0007669"/>
    <property type="project" value="TreeGrafter"/>
</dbReference>
<dbReference type="HOGENOM" id="CLU_915465_0_0_1"/>
<evidence type="ECO:0000259" key="2">
    <source>
        <dbReference type="PROSITE" id="PS50942"/>
    </source>
</evidence>
<dbReference type="Gene3D" id="1.25.40.90">
    <property type="match status" value="1"/>
</dbReference>
<proteinExistence type="predicted"/>
<dbReference type="Pfam" id="PF01417">
    <property type="entry name" value="ENTH"/>
    <property type="match status" value="1"/>
</dbReference>
<name>C4R8V2_KOMPG</name>
<dbReference type="PROSITE" id="PS50942">
    <property type="entry name" value="ENTH"/>
    <property type="match status" value="1"/>
</dbReference>
<dbReference type="CDD" id="cd03571">
    <property type="entry name" value="ENTH"/>
    <property type="match status" value="1"/>
</dbReference>
<gene>
    <name evidence="3" type="ordered locus">PAS_chr4_0763</name>
</gene>
<evidence type="ECO:0000313" key="4">
    <source>
        <dbReference type="Proteomes" id="UP000000314"/>
    </source>
</evidence>
<dbReference type="GO" id="GO:0005768">
    <property type="term" value="C:endosome"/>
    <property type="evidence" value="ECO:0007669"/>
    <property type="project" value="TreeGrafter"/>
</dbReference>
<feature type="compositionally biased region" description="Polar residues" evidence="1">
    <location>
        <begin position="283"/>
        <end position="297"/>
    </location>
</feature>
<dbReference type="OrthoDB" id="4033880at2759"/>
<dbReference type="STRING" id="644223.C4R8V2"/>
<keyword evidence="4" id="KW-1185">Reference proteome</keyword>
<dbReference type="FunCoup" id="C4R8V2">
    <property type="interactions" value="11"/>
</dbReference>
<organism evidence="3 4">
    <name type="scientific">Komagataella phaffii (strain GS115 / ATCC 20864)</name>
    <name type="common">Yeast</name>
    <name type="synonym">Pichia pastoris</name>
    <dbReference type="NCBI Taxonomy" id="644223"/>
    <lineage>
        <taxon>Eukaryota</taxon>
        <taxon>Fungi</taxon>
        <taxon>Dikarya</taxon>
        <taxon>Ascomycota</taxon>
        <taxon>Saccharomycotina</taxon>
        <taxon>Pichiomycetes</taxon>
        <taxon>Pichiales</taxon>
        <taxon>Pichiaceae</taxon>
        <taxon>Komagataella</taxon>
    </lineage>
</organism>
<dbReference type="InterPro" id="IPR013809">
    <property type="entry name" value="ENTH"/>
</dbReference>
<feature type="region of interest" description="Disordered" evidence="1">
    <location>
        <begin position="216"/>
        <end position="243"/>
    </location>
</feature>
<feature type="compositionally biased region" description="Low complexity" evidence="1">
    <location>
        <begin position="298"/>
        <end position="312"/>
    </location>
</feature>
<dbReference type="KEGG" id="ppa:PAS_chr4_0763"/>
<dbReference type="InterPro" id="IPR008942">
    <property type="entry name" value="ENTH_VHS"/>
</dbReference>
<dbReference type="Proteomes" id="UP000000314">
    <property type="component" value="Chromosome 4"/>
</dbReference>
<dbReference type="GeneID" id="8200656"/>
<dbReference type="SUPFAM" id="SSF48464">
    <property type="entry name" value="ENTH/VHS domain"/>
    <property type="match status" value="1"/>
</dbReference>
<feature type="domain" description="ENTH" evidence="2">
    <location>
        <begin position="19"/>
        <end position="150"/>
    </location>
</feature>
<dbReference type="GO" id="GO:0007015">
    <property type="term" value="P:actin filament organization"/>
    <property type="evidence" value="ECO:0007669"/>
    <property type="project" value="TreeGrafter"/>
</dbReference>